<evidence type="ECO:0000259" key="1">
    <source>
        <dbReference type="PROSITE" id="PS51186"/>
    </source>
</evidence>
<reference evidence="2 3" key="1">
    <citation type="submission" date="2023-07" db="EMBL/GenBank/DDBJ databases">
        <title>Sorghum-associated microbial communities from plants grown in Nebraska, USA.</title>
        <authorList>
            <person name="Schachtman D."/>
        </authorList>
    </citation>
    <scope>NUCLEOTIDE SEQUENCE [LARGE SCALE GENOMIC DNA]</scope>
    <source>
        <strain evidence="2 3">DS1314</strain>
    </source>
</reference>
<comment type="caution">
    <text evidence="2">The sequence shown here is derived from an EMBL/GenBank/DDBJ whole genome shotgun (WGS) entry which is preliminary data.</text>
</comment>
<dbReference type="Proteomes" id="UP001233836">
    <property type="component" value="Unassembled WGS sequence"/>
</dbReference>
<dbReference type="PROSITE" id="PS51186">
    <property type="entry name" value="GNAT"/>
    <property type="match status" value="1"/>
</dbReference>
<protein>
    <submittedName>
        <fullName evidence="2">GNAT family N-acyltransferase</fullName>
    </submittedName>
</protein>
<dbReference type="Pfam" id="PF13673">
    <property type="entry name" value="Acetyltransf_10"/>
    <property type="match status" value="1"/>
</dbReference>
<sequence>MNITVVEVNNQELLEAVFAIRTAIFVEEQGVSAEDEFDAYDALGSEARHILLYVDGVPAASSRLRIVEDVAKLERICVMLEYRKHGLGRILIDKLEQMALAQGLEKAKLHAQVQASGFYERLGYAPASDVFMEDGIPHLLMVKKLGHA</sequence>
<keyword evidence="3" id="KW-1185">Reference proteome</keyword>
<gene>
    <name evidence="2" type="ORF">J2T19_004761</name>
</gene>
<organism evidence="2 3">
    <name type="scientific">Paenibacillus tundrae</name>
    <dbReference type="NCBI Taxonomy" id="528187"/>
    <lineage>
        <taxon>Bacteria</taxon>
        <taxon>Bacillati</taxon>
        <taxon>Bacillota</taxon>
        <taxon>Bacilli</taxon>
        <taxon>Bacillales</taxon>
        <taxon>Paenibacillaceae</taxon>
        <taxon>Paenibacillus</taxon>
    </lineage>
</organism>
<name>A0ABT9WJB7_9BACL</name>
<dbReference type="InterPro" id="IPR039143">
    <property type="entry name" value="GNPNAT1-like"/>
</dbReference>
<proteinExistence type="predicted"/>
<dbReference type="EMBL" id="JAUSTI010000018">
    <property type="protein sequence ID" value="MDQ0173268.1"/>
    <property type="molecule type" value="Genomic_DNA"/>
</dbReference>
<feature type="domain" description="N-acetyltransferase" evidence="1">
    <location>
        <begin position="3"/>
        <end position="146"/>
    </location>
</feature>
<dbReference type="RefSeq" id="WP_307220128.1">
    <property type="nucleotide sequence ID" value="NZ_JAUSTI010000018.1"/>
</dbReference>
<accession>A0ABT9WJB7</accession>
<dbReference type="Gene3D" id="3.40.630.30">
    <property type="match status" value="1"/>
</dbReference>
<dbReference type="SUPFAM" id="SSF55729">
    <property type="entry name" value="Acyl-CoA N-acyltransferases (Nat)"/>
    <property type="match status" value="1"/>
</dbReference>
<dbReference type="PANTHER" id="PTHR13355">
    <property type="entry name" value="GLUCOSAMINE 6-PHOSPHATE N-ACETYLTRANSFERASE"/>
    <property type="match status" value="1"/>
</dbReference>
<dbReference type="InterPro" id="IPR000182">
    <property type="entry name" value="GNAT_dom"/>
</dbReference>
<evidence type="ECO:0000313" key="3">
    <source>
        <dbReference type="Proteomes" id="UP001233836"/>
    </source>
</evidence>
<evidence type="ECO:0000313" key="2">
    <source>
        <dbReference type="EMBL" id="MDQ0173268.1"/>
    </source>
</evidence>
<dbReference type="PANTHER" id="PTHR13355:SF9">
    <property type="entry name" value="ACETYLTRANSFERASE BSU40680-RELATED"/>
    <property type="match status" value="1"/>
</dbReference>
<dbReference type="InterPro" id="IPR016181">
    <property type="entry name" value="Acyl_CoA_acyltransferase"/>
</dbReference>
<dbReference type="CDD" id="cd04301">
    <property type="entry name" value="NAT_SF"/>
    <property type="match status" value="1"/>
</dbReference>